<name>A0ABY6C6U6_9HYPH</name>
<keyword evidence="1" id="KW-0614">Plasmid</keyword>
<dbReference type="EMBL" id="CP104964">
    <property type="protein sequence ID" value="UXN67980.1"/>
    <property type="molecule type" value="Genomic_DNA"/>
</dbReference>
<accession>A0ABY6C6U6</accession>
<dbReference type="Pfam" id="PF11154">
    <property type="entry name" value="DUF2934"/>
    <property type="match status" value="1"/>
</dbReference>
<keyword evidence="2" id="KW-1185">Reference proteome</keyword>
<evidence type="ECO:0000313" key="1">
    <source>
        <dbReference type="EMBL" id="UXN67980.1"/>
    </source>
</evidence>
<sequence>MYEDTEKFVDLDFEQRVRRRAYDLWEKDGRQEGRETDYWFAALRLELDTRDHPEAGL</sequence>
<reference evidence="1 2" key="1">
    <citation type="submission" date="2022-09" db="EMBL/GenBank/DDBJ databases">
        <title>Interaction between co-microsymbionts with complementary sets of symbiotic genes in legume-rhizobium systems.</title>
        <authorList>
            <person name="Safronova V."/>
            <person name="Sazanova A."/>
            <person name="Afonin A."/>
            <person name="Chirak E."/>
        </authorList>
    </citation>
    <scope>NUCLEOTIDE SEQUENCE [LARGE SCALE GENOMIC DNA]</scope>
    <source>
        <strain evidence="1 2">A18/4-1</strain>
        <plasmid evidence="1 2">p_unnamed1</plasmid>
    </source>
</reference>
<gene>
    <name evidence="1" type="ORF">N8A98_00195</name>
</gene>
<geneLocation type="plasmid" evidence="1 2">
    <name>p_unnamed1</name>
</geneLocation>
<organism evidence="1 2">
    <name type="scientific">Devosia neptuniae</name>
    <dbReference type="NCBI Taxonomy" id="191302"/>
    <lineage>
        <taxon>Bacteria</taxon>
        <taxon>Pseudomonadati</taxon>
        <taxon>Pseudomonadota</taxon>
        <taxon>Alphaproteobacteria</taxon>
        <taxon>Hyphomicrobiales</taxon>
        <taxon>Devosiaceae</taxon>
        <taxon>Devosia</taxon>
    </lineage>
</organism>
<proteinExistence type="predicted"/>
<evidence type="ECO:0000313" key="2">
    <source>
        <dbReference type="Proteomes" id="UP001061862"/>
    </source>
</evidence>
<dbReference type="InterPro" id="IPR021327">
    <property type="entry name" value="DUF2934"/>
</dbReference>
<protein>
    <submittedName>
        <fullName evidence="1">DUF2934 domain-containing protein</fullName>
    </submittedName>
</protein>
<dbReference type="RefSeq" id="WP_262165562.1">
    <property type="nucleotide sequence ID" value="NZ_CP104964.1"/>
</dbReference>
<dbReference type="Proteomes" id="UP001061862">
    <property type="component" value="Plasmid p_unnamed1"/>
</dbReference>